<dbReference type="Pfam" id="PF07501">
    <property type="entry name" value="G5"/>
    <property type="match status" value="1"/>
</dbReference>
<dbReference type="SUPFAM" id="SSF53955">
    <property type="entry name" value="Lysozyme-like"/>
    <property type="match status" value="1"/>
</dbReference>
<keyword evidence="4" id="KW-0812">Transmembrane</keyword>
<dbReference type="InterPro" id="IPR007137">
    <property type="entry name" value="DUF348"/>
</dbReference>
<gene>
    <name evidence="6" type="ORF">NIIDNTM18_16480</name>
</gene>
<dbReference type="InterPro" id="IPR010618">
    <property type="entry name" value="RPF"/>
</dbReference>
<dbReference type="AlphaFoldDB" id="A0A6S6P6S2"/>
<dbReference type="EMBL" id="AP023287">
    <property type="protein sequence ID" value="BCI52370.1"/>
    <property type="molecule type" value="Genomic_DNA"/>
</dbReference>
<dbReference type="Pfam" id="PF05598">
    <property type="entry name" value="DUF772"/>
    <property type="match status" value="1"/>
</dbReference>
<dbReference type="Proteomes" id="UP000515734">
    <property type="component" value="Chromosome"/>
</dbReference>
<reference evidence="6 7" key="1">
    <citation type="submission" date="2020-07" db="EMBL/GenBank/DDBJ databases">
        <title>Complete genome sequence of Mycolicibacterium litorale like strain isolated from cardiac implantable electronic device infection.</title>
        <authorList>
            <person name="Fukano H."/>
            <person name="Miyama H."/>
            <person name="Hoshino Y."/>
        </authorList>
    </citation>
    <scope>NUCLEOTIDE SEQUENCE [LARGE SCALE GENOMIC DNA]</scope>
    <source>
        <strain evidence="6 7">NIIDNTM18</strain>
    </source>
</reference>
<dbReference type="Gene3D" id="1.10.530.10">
    <property type="match status" value="1"/>
</dbReference>
<dbReference type="InterPro" id="IPR023346">
    <property type="entry name" value="Lysozyme-like_dom_sf"/>
</dbReference>
<evidence type="ECO:0000256" key="1">
    <source>
        <dbReference type="ARBA" id="ARBA00010830"/>
    </source>
</evidence>
<dbReference type="PROSITE" id="PS51109">
    <property type="entry name" value="G5"/>
    <property type="match status" value="1"/>
</dbReference>
<comment type="similarity">
    <text evidence="1">Belongs to the transglycosylase family. Rpf subfamily.</text>
</comment>
<dbReference type="Gene3D" id="2.20.230.10">
    <property type="entry name" value="Resuscitation-promoting factor rpfb"/>
    <property type="match status" value="1"/>
</dbReference>
<dbReference type="CDD" id="cd13925">
    <property type="entry name" value="RPF"/>
    <property type="match status" value="1"/>
</dbReference>
<evidence type="ECO:0000256" key="4">
    <source>
        <dbReference type="SAM" id="Phobius"/>
    </source>
</evidence>
<dbReference type="PANTHER" id="PTHR33408">
    <property type="entry name" value="TRANSPOSASE"/>
    <property type="match status" value="1"/>
</dbReference>
<accession>A0A6S6P6S2</accession>
<proteinExistence type="inferred from homology"/>
<evidence type="ECO:0000256" key="2">
    <source>
        <dbReference type="ARBA" id="ARBA00022729"/>
    </source>
</evidence>
<feature type="transmembrane region" description="Helical" evidence="4">
    <location>
        <begin position="203"/>
        <end position="221"/>
    </location>
</feature>
<dbReference type="Pfam" id="PF03990">
    <property type="entry name" value="DUF348"/>
    <property type="match status" value="3"/>
</dbReference>
<evidence type="ECO:0000256" key="3">
    <source>
        <dbReference type="ARBA" id="ARBA00022801"/>
    </source>
</evidence>
<feature type="domain" description="G5" evidence="5">
    <location>
        <begin position="391"/>
        <end position="471"/>
    </location>
</feature>
<dbReference type="GO" id="GO:0016787">
    <property type="term" value="F:hydrolase activity"/>
    <property type="evidence" value="ECO:0007669"/>
    <property type="project" value="UniProtKB-KW"/>
</dbReference>
<name>A0A6S6P6S2_9MYCO</name>
<evidence type="ECO:0000313" key="7">
    <source>
        <dbReference type="Proteomes" id="UP000515734"/>
    </source>
</evidence>
<organism evidence="6 7">
    <name type="scientific">Mycolicibacterium litorale</name>
    <dbReference type="NCBI Taxonomy" id="758802"/>
    <lineage>
        <taxon>Bacteria</taxon>
        <taxon>Bacillati</taxon>
        <taxon>Actinomycetota</taxon>
        <taxon>Actinomycetes</taxon>
        <taxon>Mycobacteriales</taxon>
        <taxon>Mycobacteriaceae</taxon>
        <taxon>Mycolicibacterium</taxon>
    </lineage>
</organism>
<evidence type="ECO:0000259" key="5">
    <source>
        <dbReference type="PROSITE" id="PS51109"/>
    </source>
</evidence>
<sequence length="559" mass="59991">MTGGERGRGHDGSLMNPVTVLDRAFRETADDQRPLAPSPDRAMAASELAELIAVLVDERVDLARLRASYADARDAPPHDLRLLVGILLYGYVTGVASSRLIQRKCVDDPCFRWLAAGETPDHLAIAAFRRRHLSALARLFVQALTACQAAGVARLGRIELTGATRGALAEEVLALLAEAERADTTEDQTGHGRTRAASNVRRALVGGFLVLLMVAGGYTVAAHKRVTLTVDDATMTVSTVKSRVGDVLRDNGYGVGEHDEVSPAADHLVEDSDTIVLRRARPLDVSVDGRPGERIWTTALTVGEALERSGMADVAPVAASGDDRVPVDGMALPVVTPKKVRIIDAGVRSERRLAAATVGQLLAAAGAPLEQDDKVIPPASAPVTADMQIVVTRIRVHEVSERLPLPAPLRRIHDPTINISRQIVDDPGQPGTQDVTFAVSTVNGRVIYRQVVDRDVVSPARPQIQRVGAKPGTQVPPVHNSAWDTLAFCESSGDWAINTGNGFYGGVQFKQSTWEAYGGLRYAPRADLATREEQIAIAEVTRASQGWGAWPVCSARVRR</sequence>
<dbReference type="InterPro" id="IPR011098">
    <property type="entry name" value="G5_dom"/>
</dbReference>
<dbReference type="InterPro" id="IPR008490">
    <property type="entry name" value="Transposase_InsH_N"/>
</dbReference>
<keyword evidence="2" id="KW-0732">Signal</keyword>
<keyword evidence="4" id="KW-1133">Transmembrane helix</keyword>
<protein>
    <recommendedName>
        <fullName evidence="5">G5 domain-containing protein</fullName>
    </recommendedName>
</protein>
<dbReference type="Pfam" id="PF06737">
    <property type="entry name" value="Transglycosylas"/>
    <property type="match status" value="1"/>
</dbReference>
<keyword evidence="3" id="KW-0378">Hydrolase</keyword>
<keyword evidence="4" id="KW-0472">Membrane</keyword>
<evidence type="ECO:0000313" key="6">
    <source>
        <dbReference type="EMBL" id="BCI52370.1"/>
    </source>
</evidence>
<dbReference type="SMART" id="SM01208">
    <property type="entry name" value="G5"/>
    <property type="match status" value="1"/>
</dbReference>